<proteinExistence type="inferred from homology"/>
<evidence type="ECO:0000256" key="9">
    <source>
        <dbReference type="ARBA" id="ARBA00031593"/>
    </source>
</evidence>
<dbReference type="Gene3D" id="1.20.1520.10">
    <property type="entry name" value="ADP-ribosylation factor-like 2-binding protein, domain"/>
    <property type="match status" value="1"/>
</dbReference>
<reference evidence="13 14" key="1">
    <citation type="submission" date="2024-02" db="EMBL/GenBank/DDBJ databases">
        <authorList>
            <person name="Chen Y."/>
            <person name="Shah S."/>
            <person name="Dougan E. K."/>
            <person name="Thang M."/>
            <person name="Chan C."/>
        </authorList>
    </citation>
    <scope>NUCLEOTIDE SEQUENCE [LARGE SCALE GENOMIC DNA]</scope>
</reference>
<comment type="subcellular location">
    <subcellularLocation>
        <location evidence="1">Cell projection</location>
        <location evidence="1">Cilium</location>
    </subcellularLocation>
    <subcellularLocation>
        <location evidence="2">Cytoplasm</location>
    </subcellularLocation>
</comment>
<protein>
    <recommendedName>
        <fullName evidence="4">Cilia- and flagella-associated protein 36</fullName>
    </recommendedName>
    <alternativeName>
        <fullName evidence="9">Coiled-coil domain-containing protein 104</fullName>
    </alternativeName>
</protein>
<feature type="coiled-coil region" evidence="10">
    <location>
        <begin position="371"/>
        <end position="409"/>
    </location>
</feature>
<keyword evidence="5" id="KW-0963">Cytoplasm</keyword>
<gene>
    <name evidence="13" type="ORF">SCF082_LOCUS5002</name>
</gene>
<accession>A0ABP0I2Y5</accession>
<dbReference type="InterPro" id="IPR023379">
    <property type="entry name" value="BART_dom"/>
</dbReference>
<keyword evidence="14" id="KW-1185">Reference proteome</keyword>
<evidence type="ECO:0000256" key="7">
    <source>
        <dbReference type="ARBA" id="ARBA00023069"/>
    </source>
</evidence>
<comment type="caution">
    <text evidence="13">The sequence shown here is derived from an EMBL/GenBank/DDBJ whole genome shotgun (WGS) entry which is preliminary data.</text>
</comment>
<feature type="region of interest" description="Disordered" evidence="11">
    <location>
        <begin position="433"/>
        <end position="474"/>
    </location>
</feature>
<organism evidence="13 14">
    <name type="scientific">Durusdinium trenchii</name>
    <dbReference type="NCBI Taxonomy" id="1381693"/>
    <lineage>
        <taxon>Eukaryota</taxon>
        <taxon>Sar</taxon>
        <taxon>Alveolata</taxon>
        <taxon>Dinophyceae</taxon>
        <taxon>Suessiales</taxon>
        <taxon>Symbiodiniaceae</taxon>
        <taxon>Durusdinium</taxon>
    </lineage>
</organism>
<feature type="compositionally biased region" description="Low complexity" evidence="11">
    <location>
        <begin position="439"/>
        <end position="463"/>
    </location>
</feature>
<evidence type="ECO:0000256" key="1">
    <source>
        <dbReference type="ARBA" id="ARBA00004138"/>
    </source>
</evidence>
<feature type="domain" description="BART" evidence="12">
    <location>
        <begin position="29"/>
        <end position="119"/>
    </location>
</feature>
<evidence type="ECO:0000256" key="3">
    <source>
        <dbReference type="ARBA" id="ARBA00007460"/>
    </source>
</evidence>
<dbReference type="InterPro" id="IPR042541">
    <property type="entry name" value="BART_sf"/>
</dbReference>
<evidence type="ECO:0000259" key="12">
    <source>
        <dbReference type="Pfam" id="PF11527"/>
    </source>
</evidence>
<dbReference type="Pfam" id="PF11527">
    <property type="entry name" value="ARL2_Bind_BART"/>
    <property type="match status" value="1"/>
</dbReference>
<name>A0ABP0I2Y5_9DINO</name>
<sequence>MKDSSRESDVMSALAREFCAFMVRASGLQSKLEGFMENKSLLFKGGNLLEEQKLEWTLLHKEYIELAEQHMEEFLQERSATAEEVAQTLHESLGKSLWSLPLLQSLDYESFAAQMIARASAPQLQSEALASGGIFGGIWKLQQSEPRHLERFLKAQGVPWILRRLHIFAEIREVCIVEMPGTVPMFTLLHLRDHGFGVSEEQVVADGAERTDGRFSTRAWLTDRELHIVTRPVDGSRSVLQTTYTVASDGNSLLLRRSSEDTVLNTLIDDEASWFVTQLFQRSEPTQKADCGTCRSRDTEPVETAITSPSKGYLREPSEPQSPEPEPELRAQCVLQDTEKVNHAFNLLHEVRAAVMEQAESRIDDRLRQLCSQAASEVKKQEREQERSMNQLLEEAKSLTQKQQLMQAENQALMTMLSSWTAQLPLCPDEKLQDMPMNASGGSTPSTATSETSTGSAASSNGSPVTGKIANSTTSMPEIPPFPYPFGVYNGPFLNGPFPNASQSWAPTAVSLADALGIAPKQQVEETEDEEPDAFVFKLTLRVADDGDLGLRFSRKGEVLRIDSVQSGAAESWNRQCSSGTLDRILRPGDLVISVNEESDPEAMMEECKRMLVKLRILRLGSENKNAKAAKPQEAGKPWASQMQYPLTFPTGLGYGNPGDWTFPWA</sequence>
<evidence type="ECO:0000256" key="11">
    <source>
        <dbReference type="SAM" id="MobiDB-lite"/>
    </source>
</evidence>
<evidence type="ECO:0000256" key="5">
    <source>
        <dbReference type="ARBA" id="ARBA00022490"/>
    </source>
</evidence>
<evidence type="ECO:0000313" key="14">
    <source>
        <dbReference type="Proteomes" id="UP001642464"/>
    </source>
</evidence>
<dbReference type="PANTHER" id="PTHR21532:SF0">
    <property type="entry name" value="CILIA- AND FLAGELLA-ASSOCIATED PROTEIN 36"/>
    <property type="match status" value="1"/>
</dbReference>
<dbReference type="Proteomes" id="UP001642464">
    <property type="component" value="Unassembled WGS sequence"/>
</dbReference>
<evidence type="ECO:0000256" key="6">
    <source>
        <dbReference type="ARBA" id="ARBA00023054"/>
    </source>
</evidence>
<evidence type="ECO:0000313" key="13">
    <source>
        <dbReference type="EMBL" id="CAK8996944.1"/>
    </source>
</evidence>
<evidence type="ECO:0000256" key="4">
    <source>
        <dbReference type="ARBA" id="ARBA00021815"/>
    </source>
</evidence>
<dbReference type="InterPro" id="IPR038888">
    <property type="entry name" value="CFAP36"/>
</dbReference>
<keyword evidence="8" id="KW-0966">Cell projection</keyword>
<dbReference type="EMBL" id="CAXAMM010002647">
    <property type="protein sequence ID" value="CAK8996944.1"/>
    <property type="molecule type" value="Genomic_DNA"/>
</dbReference>
<feature type="region of interest" description="Disordered" evidence="11">
    <location>
        <begin position="290"/>
        <end position="328"/>
    </location>
</feature>
<comment type="similarity">
    <text evidence="3">Belongs to the CFAP36 family.</text>
</comment>
<keyword evidence="7" id="KW-0969">Cilium</keyword>
<evidence type="ECO:0000256" key="10">
    <source>
        <dbReference type="SAM" id="Coils"/>
    </source>
</evidence>
<keyword evidence="6 10" id="KW-0175">Coiled coil</keyword>
<evidence type="ECO:0000256" key="8">
    <source>
        <dbReference type="ARBA" id="ARBA00023273"/>
    </source>
</evidence>
<evidence type="ECO:0000256" key="2">
    <source>
        <dbReference type="ARBA" id="ARBA00004496"/>
    </source>
</evidence>
<dbReference type="PANTHER" id="PTHR21532">
    <property type="entry name" value="PHOSPHODIESTERASE HL"/>
    <property type="match status" value="1"/>
</dbReference>